<dbReference type="EMBL" id="LKCW01000044">
    <property type="protein sequence ID" value="KPM42686.1"/>
    <property type="molecule type" value="Genomic_DNA"/>
</dbReference>
<dbReference type="PANTHER" id="PTHR33112">
    <property type="entry name" value="DOMAIN PROTEIN, PUTATIVE-RELATED"/>
    <property type="match status" value="1"/>
</dbReference>
<dbReference type="OrthoDB" id="47007at2759"/>
<dbReference type="Proteomes" id="UP000050424">
    <property type="component" value="Unassembled WGS sequence"/>
</dbReference>
<dbReference type="AlphaFoldDB" id="A0A0P7BPJ0"/>
<dbReference type="PANTHER" id="PTHR33112:SF16">
    <property type="entry name" value="HETEROKARYON INCOMPATIBILITY DOMAIN-CONTAINING PROTEIN"/>
    <property type="match status" value="1"/>
</dbReference>
<accession>A0A0P7BPJ0</accession>
<dbReference type="InterPro" id="IPR010730">
    <property type="entry name" value="HET"/>
</dbReference>
<sequence>MAHLCELCESVIHDELPPFPDKAYTRTLSGKPHFQHLYRNTSEHSLETFGFRFHPDLDSLRRAAENGCDLCRLIESQADAVLSDIAGLEEPVLGVYQAQPTFDLYITKRADDGDGFWVLSSATWKEGKYVVPVAAISFGADEGMTTCKNPTICNQFSLDLDDPLAAVFKGRLIKETVDAEILERVRTWTSSCDKHERCSQHSRLLPSRIIDVGTLGSGNSVKLVEPATSEQDNPPEGKYIALSYCWGTGSKPYVTTQATLDEKRKGIDMASLPTTFLDAITLSRTLGIQYLWIDSLCICQDHISDWERESSKMAAIYANAYLTIAASGANSSEGGLFFSREPPATIHIPRHSAGSSCGTLLATAEPLDKEVIKYYHVDMQKEPLTQRAWGFQERVLSRRVLHFAKNQLYYECLEGTVAENGLKLPNRFHHASEVGEDGHARSARPVATGSDLTEWYGMLWAYGPRKLSVRSDKLPALTGIAKIFQERLEDEYLAGLWKKSIHEGLCWQPLNCHKEFDEYRAPSWSWASVDGIPATGFRAKAENIATITDCHTVVDGENPFGQVKDGWIKMEAPLVSLVLSQTKGPTGHIHLRCPNGDEEGAYASFDTLNRSFSDSAEELRNMKLFALVIAKTDSWGKQSCGDIYHSLIVSPTEASGDTMKRLGIWLHGKEQLGPNDLETRTAIKLV</sequence>
<proteinExistence type="predicted"/>
<name>A0A0P7BPJ0_9HYPO</name>
<comment type="caution">
    <text evidence="2">The sequence shown here is derived from an EMBL/GenBank/DDBJ whole genome shotgun (WGS) entry which is preliminary data.</text>
</comment>
<evidence type="ECO:0000259" key="1">
    <source>
        <dbReference type="Pfam" id="PF06985"/>
    </source>
</evidence>
<evidence type="ECO:0000313" key="2">
    <source>
        <dbReference type="EMBL" id="KPM42686.1"/>
    </source>
</evidence>
<organism evidence="2 3">
    <name type="scientific">Neonectria ditissima</name>
    <dbReference type="NCBI Taxonomy" id="78410"/>
    <lineage>
        <taxon>Eukaryota</taxon>
        <taxon>Fungi</taxon>
        <taxon>Dikarya</taxon>
        <taxon>Ascomycota</taxon>
        <taxon>Pezizomycotina</taxon>
        <taxon>Sordariomycetes</taxon>
        <taxon>Hypocreomycetidae</taxon>
        <taxon>Hypocreales</taxon>
        <taxon>Nectriaceae</taxon>
        <taxon>Neonectria</taxon>
    </lineage>
</organism>
<reference evidence="2 3" key="1">
    <citation type="submission" date="2015-09" db="EMBL/GenBank/DDBJ databases">
        <title>Draft genome of a European isolate of the apple canker pathogen Neonectria ditissima.</title>
        <authorList>
            <person name="Gomez-Cortecero A."/>
            <person name="Harrison R.J."/>
            <person name="Armitage A.D."/>
        </authorList>
    </citation>
    <scope>NUCLEOTIDE SEQUENCE [LARGE SCALE GENOMIC DNA]</scope>
    <source>
        <strain evidence="2 3">R09/05</strain>
    </source>
</reference>
<protein>
    <recommendedName>
        <fullName evidence="1">Heterokaryon incompatibility domain-containing protein</fullName>
    </recommendedName>
</protein>
<feature type="domain" description="Heterokaryon incompatibility" evidence="1">
    <location>
        <begin position="239"/>
        <end position="393"/>
    </location>
</feature>
<gene>
    <name evidence="2" type="ORF">AK830_g3835</name>
</gene>
<evidence type="ECO:0000313" key="3">
    <source>
        <dbReference type="Proteomes" id="UP000050424"/>
    </source>
</evidence>
<dbReference type="Pfam" id="PF06985">
    <property type="entry name" value="HET"/>
    <property type="match status" value="1"/>
</dbReference>
<keyword evidence="3" id="KW-1185">Reference proteome</keyword>